<dbReference type="PANTHER" id="PTHR32060:SF30">
    <property type="entry name" value="CARBOXY-TERMINAL PROCESSING PROTEASE CTPA"/>
    <property type="match status" value="1"/>
</dbReference>
<dbReference type="SMART" id="SM00228">
    <property type="entry name" value="PDZ"/>
    <property type="match status" value="1"/>
</dbReference>
<evidence type="ECO:0000256" key="5">
    <source>
        <dbReference type="RuleBase" id="RU004404"/>
    </source>
</evidence>
<keyword evidence="6" id="KW-1133">Transmembrane helix</keyword>
<dbReference type="InterPro" id="IPR041489">
    <property type="entry name" value="PDZ_6"/>
</dbReference>
<accession>A0A1F6X338</accession>
<evidence type="ECO:0000313" key="8">
    <source>
        <dbReference type="EMBL" id="OGI88443.1"/>
    </source>
</evidence>
<dbReference type="CDD" id="cd07560">
    <property type="entry name" value="Peptidase_S41_CPP"/>
    <property type="match status" value="1"/>
</dbReference>
<dbReference type="Gene3D" id="3.90.226.10">
    <property type="entry name" value="2-enoyl-CoA Hydratase, Chain A, domain 1"/>
    <property type="match status" value="1"/>
</dbReference>
<dbReference type="InterPro" id="IPR029045">
    <property type="entry name" value="ClpP/crotonase-like_dom_sf"/>
</dbReference>
<dbReference type="Pfam" id="PF22694">
    <property type="entry name" value="CtpB_N-like"/>
    <property type="match status" value="1"/>
</dbReference>
<keyword evidence="6" id="KW-0472">Membrane</keyword>
<sequence length="409" mass="45177">MKKYNNLKNVFSIVLVIAVVFVAGFYVGFNKNLKTEQVVASLGKETGEITEAELESFWKVWDIINEKYPGAEKLSNQEKIFGAISGLVESLGDPYSVFMDQEETKSFKEEISGSFSGVGMEVGIKNNVLTVIAPLKDTPAYRAGIIAGDKILKIGEKDTTDMTIEEAIKLIRGKKGTEVTLFILHNQETKGIEIKITRDTIQIPTIDTEIRADGIFVIKLYSFSANSTKLFQNAIKAFVVSGKEKLLLDLRGNPGGYLDASVDMASWFLPKGKVVVIEDYGDEKKEKFYRSAGYNIFGDNLKMVILIDGGSASASEILAGALQDYDRAILVGEKTFGKGSVQEVVKITPDTILKLTVAKWLTPEGTSISETGLTPDYSIEITKEDVTEKRDPQMDKAVEVLNNWYILNQ</sequence>
<keyword evidence="3 5" id="KW-0378">Hydrolase</keyword>
<dbReference type="Gene3D" id="3.30.750.44">
    <property type="match status" value="1"/>
</dbReference>
<dbReference type="NCBIfam" id="TIGR00225">
    <property type="entry name" value="prc"/>
    <property type="match status" value="1"/>
</dbReference>
<dbReference type="SUPFAM" id="SSF52096">
    <property type="entry name" value="ClpP/crotonase"/>
    <property type="match status" value="1"/>
</dbReference>
<dbReference type="CDD" id="cd06782">
    <property type="entry name" value="cpPDZ_CPP-like"/>
    <property type="match status" value="1"/>
</dbReference>
<dbReference type="InterPro" id="IPR001478">
    <property type="entry name" value="PDZ"/>
</dbReference>
<name>A0A1F6X338_9BACT</name>
<keyword evidence="4 5" id="KW-0720">Serine protease</keyword>
<evidence type="ECO:0000259" key="7">
    <source>
        <dbReference type="PROSITE" id="PS50106"/>
    </source>
</evidence>
<dbReference type="PROSITE" id="PS50106">
    <property type="entry name" value="PDZ"/>
    <property type="match status" value="1"/>
</dbReference>
<evidence type="ECO:0000256" key="1">
    <source>
        <dbReference type="ARBA" id="ARBA00009179"/>
    </source>
</evidence>
<dbReference type="SUPFAM" id="SSF50156">
    <property type="entry name" value="PDZ domain-like"/>
    <property type="match status" value="1"/>
</dbReference>
<dbReference type="EMBL" id="MFVA01000016">
    <property type="protein sequence ID" value="OGI88443.1"/>
    <property type="molecule type" value="Genomic_DNA"/>
</dbReference>
<dbReference type="GO" id="GO:0004175">
    <property type="term" value="F:endopeptidase activity"/>
    <property type="evidence" value="ECO:0007669"/>
    <property type="project" value="TreeGrafter"/>
</dbReference>
<proteinExistence type="inferred from homology"/>
<evidence type="ECO:0000256" key="4">
    <source>
        <dbReference type="ARBA" id="ARBA00022825"/>
    </source>
</evidence>
<dbReference type="Gene3D" id="2.30.42.10">
    <property type="match status" value="1"/>
</dbReference>
<dbReference type="AlphaFoldDB" id="A0A1F6X338"/>
<dbReference type="GO" id="GO:0008236">
    <property type="term" value="F:serine-type peptidase activity"/>
    <property type="evidence" value="ECO:0007669"/>
    <property type="project" value="UniProtKB-KW"/>
</dbReference>
<gene>
    <name evidence="8" type="ORF">A2914_02340</name>
</gene>
<keyword evidence="6" id="KW-0812">Transmembrane</keyword>
<dbReference type="InterPro" id="IPR055210">
    <property type="entry name" value="CtpA/B_N"/>
</dbReference>
<dbReference type="GO" id="GO:0030288">
    <property type="term" value="C:outer membrane-bounded periplasmic space"/>
    <property type="evidence" value="ECO:0007669"/>
    <property type="project" value="TreeGrafter"/>
</dbReference>
<dbReference type="SMART" id="SM00245">
    <property type="entry name" value="TSPc"/>
    <property type="match status" value="1"/>
</dbReference>
<reference evidence="8 9" key="1">
    <citation type="journal article" date="2016" name="Nat. Commun.">
        <title>Thousands of microbial genomes shed light on interconnected biogeochemical processes in an aquifer system.</title>
        <authorList>
            <person name="Anantharaman K."/>
            <person name="Brown C.T."/>
            <person name="Hug L.A."/>
            <person name="Sharon I."/>
            <person name="Castelle C.J."/>
            <person name="Probst A.J."/>
            <person name="Thomas B.C."/>
            <person name="Singh A."/>
            <person name="Wilkins M.J."/>
            <person name="Karaoz U."/>
            <person name="Brodie E.L."/>
            <person name="Williams K.H."/>
            <person name="Hubbard S.S."/>
            <person name="Banfield J.F."/>
        </authorList>
    </citation>
    <scope>NUCLEOTIDE SEQUENCE [LARGE SCALE GENOMIC DNA]</scope>
</reference>
<protein>
    <recommendedName>
        <fullName evidence="7">PDZ domain-containing protein</fullName>
    </recommendedName>
</protein>
<dbReference type="InterPro" id="IPR036034">
    <property type="entry name" value="PDZ_sf"/>
</dbReference>
<dbReference type="FunFam" id="2.30.42.10:FF:000063">
    <property type="entry name" value="Peptidase, S41 family"/>
    <property type="match status" value="1"/>
</dbReference>
<feature type="domain" description="PDZ" evidence="7">
    <location>
        <begin position="104"/>
        <end position="172"/>
    </location>
</feature>
<evidence type="ECO:0000256" key="2">
    <source>
        <dbReference type="ARBA" id="ARBA00022670"/>
    </source>
</evidence>
<dbReference type="GO" id="GO:0007165">
    <property type="term" value="P:signal transduction"/>
    <property type="evidence" value="ECO:0007669"/>
    <property type="project" value="TreeGrafter"/>
</dbReference>
<evidence type="ECO:0000256" key="6">
    <source>
        <dbReference type="SAM" id="Phobius"/>
    </source>
</evidence>
<dbReference type="Pfam" id="PF17820">
    <property type="entry name" value="PDZ_6"/>
    <property type="match status" value="1"/>
</dbReference>
<dbReference type="PANTHER" id="PTHR32060">
    <property type="entry name" value="TAIL-SPECIFIC PROTEASE"/>
    <property type="match status" value="1"/>
</dbReference>
<keyword evidence="2 5" id="KW-0645">Protease</keyword>
<feature type="transmembrane region" description="Helical" evidence="6">
    <location>
        <begin position="7"/>
        <end position="29"/>
    </location>
</feature>
<dbReference type="STRING" id="1801776.A2914_02340"/>
<dbReference type="InterPro" id="IPR004447">
    <property type="entry name" value="Peptidase_S41A"/>
</dbReference>
<dbReference type="Pfam" id="PF03572">
    <property type="entry name" value="Peptidase_S41"/>
    <property type="match status" value="1"/>
</dbReference>
<organism evidence="8 9">
    <name type="scientific">Candidatus Nomurabacteria bacterium RIFCSPLOWO2_01_FULL_41_21</name>
    <dbReference type="NCBI Taxonomy" id="1801776"/>
    <lineage>
        <taxon>Bacteria</taxon>
        <taxon>Candidatus Nomuraibacteriota</taxon>
    </lineage>
</organism>
<comment type="similarity">
    <text evidence="1 5">Belongs to the peptidase S41A family.</text>
</comment>
<evidence type="ECO:0000256" key="3">
    <source>
        <dbReference type="ARBA" id="ARBA00022801"/>
    </source>
</evidence>
<dbReference type="Proteomes" id="UP000176423">
    <property type="component" value="Unassembled WGS sequence"/>
</dbReference>
<comment type="caution">
    <text evidence="8">The sequence shown here is derived from an EMBL/GenBank/DDBJ whole genome shotgun (WGS) entry which is preliminary data.</text>
</comment>
<evidence type="ECO:0000313" key="9">
    <source>
        <dbReference type="Proteomes" id="UP000176423"/>
    </source>
</evidence>
<dbReference type="GO" id="GO:0006508">
    <property type="term" value="P:proteolysis"/>
    <property type="evidence" value="ECO:0007669"/>
    <property type="project" value="UniProtKB-KW"/>
</dbReference>
<dbReference type="InterPro" id="IPR005151">
    <property type="entry name" value="Tail-specific_protease"/>
</dbReference>